<organism evidence="1 2">
    <name type="scientific">Pristionchus pacificus</name>
    <name type="common">Parasitic nematode worm</name>
    <dbReference type="NCBI Taxonomy" id="54126"/>
    <lineage>
        <taxon>Eukaryota</taxon>
        <taxon>Metazoa</taxon>
        <taxon>Ecdysozoa</taxon>
        <taxon>Nematoda</taxon>
        <taxon>Chromadorea</taxon>
        <taxon>Rhabditida</taxon>
        <taxon>Rhabditina</taxon>
        <taxon>Diplogasteromorpha</taxon>
        <taxon>Diplogasteroidea</taxon>
        <taxon>Neodiplogasteridae</taxon>
        <taxon>Pristionchus</taxon>
    </lineage>
</organism>
<dbReference type="Proteomes" id="UP000005239">
    <property type="component" value="Unassembled WGS sequence"/>
</dbReference>
<accession>A0A2A6B9A7</accession>
<accession>A0A8R1U4L3</accession>
<dbReference type="EnsemblMetazoa" id="PPA02830.1">
    <property type="protein sequence ID" value="PPA02830.1"/>
    <property type="gene ID" value="WBGene00092384"/>
</dbReference>
<evidence type="ECO:0000313" key="1">
    <source>
        <dbReference type="EnsemblMetazoa" id="PPA02830.1"/>
    </source>
</evidence>
<keyword evidence="2" id="KW-1185">Reference proteome</keyword>
<gene>
    <name evidence="1" type="primary">WBGene00092384</name>
</gene>
<name>A0A2A6B9A7_PRIPA</name>
<dbReference type="AlphaFoldDB" id="A0A2A6B9A7"/>
<proteinExistence type="predicted"/>
<evidence type="ECO:0000313" key="2">
    <source>
        <dbReference type="Proteomes" id="UP000005239"/>
    </source>
</evidence>
<protein>
    <submittedName>
        <fullName evidence="1">Uncharacterized protein</fullName>
    </submittedName>
</protein>
<sequence>MVCPNLIFNLLLSLFHITHAVNEVFDRAFEIMIDKNRQRLFEYTSLFEIFDVIVDDAWRKFPEMAPSSDEEVILLKRELVHFAIAGPTVQDEVAAGFPTVKFKLVSEKIKQLREIAKRELPKLDKEQREGFKDADKYLEFHVFISPVHKLLIKNIESYEKRGLSKRQVEDEIKMKMHELMNLWHENDSEGVNYEIYQARKLWRNVMFRLFLLLVLFHTSFSSLSIALEIMSTQDLKRAQEYTSVWEMSDTMVLSGLPNNFTLVSEKIAQLRRIAKREFPKLDEEERKKLKDENGFLMFNIIYKPITFLLERKISSYEDREMNKEQIREEITQKQNALMDLWFNEETLSRKSHEIYEL</sequence>
<reference evidence="2" key="1">
    <citation type="journal article" date="2008" name="Nat. Genet.">
        <title>The Pristionchus pacificus genome provides a unique perspective on nematode lifestyle and parasitism.</title>
        <authorList>
            <person name="Dieterich C."/>
            <person name="Clifton S.W."/>
            <person name="Schuster L.N."/>
            <person name="Chinwalla A."/>
            <person name="Delehaunty K."/>
            <person name="Dinkelacker I."/>
            <person name="Fulton L."/>
            <person name="Fulton R."/>
            <person name="Godfrey J."/>
            <person name="Minx P."/>
            <person name="Mitreva M."/>
            <person name="Roeseler W."/>
            <person name="Tian H."/>
            <person name="Witte H."/>
            <person name="Yang S.P."/>
            <person name="Wilson R.K."/>
            <person name="Sommer R.J."/>
        </authorList>
    </citation>
    <scope>NUCLEOTIDE SEQUENCE [LARGE SCALE GENOMIC DNA]</scope>
    <source>
        <strain evidence="2">PS312</strain>
    </source>
</reference>
<reference evidence="1" key="2">
    <citation type="submission" date="2022-06" db="UniProtKB">
        <authorList>
            <consortium name="EnsemblMetazoa"/>
        </authorList>
    </citation>
    <scope>IDENTIFICATION</scope>
    <source>
        <strain evidence="1">PS312</strain>
    </source>
</reference>